<dbReference type="SMART" id="SM00353">
    <property type="entry name" value="HLH"/>
    <property type="match status" value="1"/>
</dbReference>
<proteinExistence type="predicted"/>
<sequence length="107" mass="11871">MSQPPQQQSRRMAHILSEQKRRENINSGFEELKSIVPSCRGCADSKAVILRKAAHYIQTLENQIQKLKQSNNNCGGPTISTPPNLSSPAMSVKSISSGNYLIHIYMS</sequence>
<dbReference type="GO" id="GO:0046983">
    <property type="term" value="F:protein dimerization activity"/>
    <property type="evidence" value="ECO:0007669"/>
    <property type="project" value="InterPro"/>
</dbReference>
<feature type="domain" description="BHLH" evidence="7">
    <location>
        <begin position="9"/>
        <end position="60"/>
    </location>
</feature>
<evidence type="ECO:0000259" key="7">
    <source>
        <dbReference type="PROSITE" id="PS50888"/>
    </source>
</evidence>
<dbReference type="CDD" id="cd11404">
    <property type="entry name" value="bHLHzip_Mlx_like"/>
    <property type="match status" value="1"/>
</dbReference>
<evidence type="ECO:0000313" key="8">
    <source>
        <dbReference type="EMBL" id="CAG8468783.1"/>
    </source>
</evidence>
<accession>A0A9N8VZP1</accession>
<dbReference type="EMBL" id="CAJVPK010000183">
    <property type="protein sequence ID" value="CAG8468783.1"/>
    <property type="molecule type" value="Genomic_DNA"/>
</dbReference>
<gene>
    <name evidence="8" type="ORF">DEBURN_LOCUS3055</name>
</gene>
<dbReference type="SUPFAM" id="SSF47459">
    <property type="entry name" value="HLH, helix-loop-helix DNA-binding domain"/>
    <property type="match status" value="1"/>
</dbReference>
<evidence type="ECO:0000256" key="5">
    <source>
        <dbReference type="ARBA" id="ARBA00023242"/>
    </source>
</evidence>
<keyword evidence="5" id="KW-0539">Nucleus</keyword>
<name>A0A9N8VZP1_9GLOM</name>
<dbReference type="PANTHER" id="PTHR15741">
    <property type="entry name" value="BASIC HELIX-LOOP-HELIX ZIP TRANSCRIPTION FACTOR"/>
    <property type="match status" value="1"/>
</dbReference>
<evidence type="ECO:0000256" key="1">
    <source>
        <dbReference type="ARBA" id="ARBA00004123"/>
    </source>
</evidence>
<dbReference type="PANTHER" id="PTHR15741:SF27">
    <property type="entry name" value="TRANSCRIPTION FACTOR AP-4"/>
    <property type="match status" value="1"/>
</dbReference>
<keyword evidence="4" id="KW-0804">Transcription</keyword>
<dbReference type="GO" id="GO:0000981">
    <property type="term" value="F:DNA-binding transcription factor activity, RNA polymerase II-specific"/>
    <property type="evidence" value="ECO:0007669"/>
    <property type="project" value="TreeGrafter"/>
</dbReference>
<dbReference type="InterPro" id="IPR036638">
    <property type="entry name" value="HLH_DNA-bd_sf"/>
</dbReference>
<dbReference type="OrthoDB" id="5778525at2759"/>
<evidence type="ECO:0000256" key="2">
    <source>
        <dbReference type="ARBA" id="ARBA00023015"/>
    </source>
</evidence>
<comment type="caution">
    <text evidence="8">The sequence shown here is derived from an EMBL/GenBank/DDBJ whole genome shotgun (WGS) entry which is preliminary data.</text>
</comment>
<dbReference type="Pfam" id="PF00010">
    <property type="entry name" value="HLH"/>
    <property type="match status" value="1"/>
</dbReference>
<dbReference type="PROSITE" id="PS50888">
    <property type="entry name" value="BHLH"/>
    <property type="match status" value="1"/>
</dbReference>
<dbReference type="InterPro" id="IPR011598">
    <property type="entry name" value="bHLH_dom"/>
</dbReference>
<comment type="subcellular location">
    <subcellularLocation>
        <location evidence="1">Nucleus</location>
    </subcellularLocation>
</comment>
<dbReference type="GO" id="GO:0000978">
    <property type="term" value="F:RNA polymerase II cis-regulatory region sequence-specific DNA binding"/>
    <property type="evidence" value="ECO:0007669"/>
    <property type="project" value="TreeGrafter"/>
</dbReference>
<reference evidence="8" key="1">
    <citation type="submission" date="2021-06" db="EMBL/GenBank/DDBJ databases">
        <authorList>
            <person name="Kallberg Y."/>
            <person name="Tangrot J."/>
            <person name="Rosling A."/>
        </authorList>
    </citation>
    <scope>NUCLEOTIDE SEQUENCE</scope>
    <source>
        <strain evidence="8">AZ414A</strain>
    </source>
</reference>
<keyword evidence="9" id="KW-1185">Reference proteome</keyword>
<keyword evidence="2" id="KW-0805">Transcription regulation</keyword>
<keyword evidence="3" id="KW-0238">DNA-binding</keyword>
<dbReference type="GO" id="GO:0005634">
    <property type="term" value="C:nucleus"/>
    <property type="evidence" value="ECO:0007669"/>
    <property type="project" value="UniProtKB-SubCell"/>
</dbReference>
<dbReference type="Gene3D" id="4.10.280.10">
    <property type="entry name" value="Helix-loop-helix DNA-binding domain"/>
    <property type="match status" value="1"/>
</dbReference>
<evidence type="ECO:0000313" key="9">
    <source>
        <dbReference type="Proteomes" id="UP000789706"/>
    </source>
</evidence>
<dbReference type="AlphaFoldDB" id="A0A9N8VZP1"/>
<protein>
    <submittedName>
        <fullName evidence="8">11164_t:CDS:1</fullName>
    </submittedName>
</protein>
<organism evidence="8 9">
    <name type="scientific">Diversispora eburnea</name>
    <dbReference type="NCBI Taxonomy" id="1213867"/>
    <lineage>
        <taxon>Eukaryota</taxon>
        <taxon>Fungi</taxon>
        <taxon>Fungi incertae sedis</taxon>
        <taxon>Mucoromycota</taxon>
        <taxon>Glomeromycotina</taxon>
        <taxon>Glomeromycetes</taxon>
        <taxon>Diversisporales</taxon>
        <taxon>Diversisporaceae</taxon>
        <taxon>Diversispora</taxon>
    </lineage>
</organism>
<dbReference type="Proteomes" id="UP000789706">
    <property type="component" value="Unassembled WGS sequence"/>
</dbReference>
<evidence type="ECO:0000256" key="4">
    <source>
        <dbReference type="ARBA" id="ARBA00023163"/>
    </source>
</evidence>
<feature type="region of interest" description="Disordered" evidence="6">
    <location>
        <begin position="1"/>
        <end position="23"/>
    </location>
</feature>
<dbReference type="InterPro" id="IPR052207">
    <property type="entry name" value="Max-like/E-box_TFs"/>
</dbReference>
<feature type="compositionally biased region" description="Polar residues" evidence="6">
    <location>
        <begin position="1"/>
        <end position="10"/>
    </location>
</feature>
<evidence type="ECO:0000256" key="3">
    <source>
        <dbReference type="ARBA" id="ARBA00023125"/>
    </source>
</evidence>
<evidence type="ECO:0000256" key="6">
    <source>
        <dbReference type="SAM" id="MobiDB-lite"/>
    </source>
</evidence>